<evidence type="ECO:0000313" key="4">
    <source>
        <dbReference type="Proteomes" id="UP000479000"/>
    </source>
</evidence>
<gene>
    <name evidence="2" type="ORF">NTEN_LOCUS22879</name>
    <name evidence="3" type="ORF">NTEN_LOCUS22883</name>
</gene>
<dbReference type="EMBL" id="CADCXU010033855">
    <property type="protein sequence ID" value="CAB0019171.1"/>
    <property type="molecule type" value="Genomic_DNA"/>
</dbReference>
<evidence type="ECO:0000313" key="2">
    <source>
        <dbReference type="EMBL" id="CAB0019167.1"/>
    </source>
</evidence>
<proteinExistence type="predicted"/>
<dbReference type="InterPro" id="IPR040464">
    <property type="entry name" value="InsP(3)kin_ATP-grasp"/>
</dbReference>
<feature type="domain" description="Inositol 1,3,4-trisphosphate 5/6-kinase ATP-grasp" evidence="1">
    <location>
        <begin position="6"/>
        <end position="57"/>
    </location>
</feature>
<organism evidence="2 4">
    <name type="scientific">Nesidiocoris tenuis</name>
    <dbReference type="NCBI Taxonomy" id="355587"/>
    <lineage>
        <taxon>Eukaryota</taxon>
        <taxon>Metazoa</taxon>
        <taxon>Ecdysozoa</taxon>
        <taxon>Arthropoda</taxon>
        <taxon>Hexapoda</taxon>
        <taxon>Insecta</taxon>
        <taxon>Pterygota</taxon>
        <taxon>Neoptera</taxon>
        <taxon>Paraneoptera</taxon>
        <taxon>Hemiptera</taxon>
        <taxon>Heteroptera</taxon>
        <taxon>Panheteroptera</taxon>
        <taxon>Cimicomorpha</taxon>
        <taxon>Miridae</taxon>
        <taxon>Dicyphina</taxon>
        <taxon>Nesidiocoris</taxon>
    </lineage>
</organism>
<accession>A0A6H5HMU1</accession>
<reference evidence="2 4" key="1">
    <citation type="submission" date="2020-02" db="EMBL/GenBank/DDBJ databases">
        <authorList>
            <person name="Ferguson B K."/>
        </authorList>
    </citation>
    <scope>NUCLEOTIDE SEQUENCE [LARGE SCALE GENOMIC DNA]</scope>
</reference>
<dbReference type="Pfam" id="PF05770">
    <property type="entry name" value="Ins134_P3_kin"/>
    <property type="match status" value="1"/>
</dbReference>
<dbReference type="EMBL" id="CADCXU010033850">
    <property type="protein sequence ID" value="CAB0019167.1"/>
    <property type="molecule type" value="Genomic_DNA"/>
</dbReference>
<sequence length="71" mass="7926">MDDVETTEENQNVDPEKLKQIVSILHEELGMNLLGVDVVVENTTGRHAIIDINPYPAVMCSHCTRKVSSFT</sequence>
<evidence type="ECO:0000313" key="3">
    <source>
        <dbReference type="EMBL" id="CAB0019171.1"/>
    </source>
</evidence>
<dbReference type="AlphaFoldDB" id="A0A6H5HMU1"/>
<evidence type="ECO:0000259" key="1">
    <source>
        <dbReference type="Pfam" id="PF05770"/>
    </source>
</evidence>
<protein>
    <recommendedName>
        <fullName evidence="1">Inositol 1,3,4-trisphosphate 5/6-kinase ATP-grasp domain-containing protein</fullName>
    </recommendedName>
</protein>
<feature type="non-terminal residue" evidence="2">
    <location>
        <position position="71"/>
    </location>
</feature>
<keyword evidence="4" id="KW-1185">Reference proteome</keyword>
<dbReference type="OrthoDB" id="25308at2759"/>
<dbReference type="Gene3D" id="3.30.470.20">
    <property type="entry name" value="ATP-grasp fold, B domain"/>
    <property type="match status" value="1"/>
</dbReference>
<name>A0A6H5HMU1_9HEMI</name>
<dbReference type="Proteomes" id="UP000479000">
    <property type="component" value="Unassembled WGS sequence"/>
</dbReference>